<proteinExistence type="predicted"/>
<gene>
    <name evidence="2" type="ORF">MERR_LOCUS29582</name>
</gene>
<protein>
    <submittedName>
        <fullName evidence="2">Uncharacterized protein</fullName>
    </submittedName>
</protein>
<reference evidence="2" key="1">
    <citation type="submission" date="2020-01" db="EMBL/GenBank/DDBJ databases">
        <authorList>
            <person name="Mishra B."/>
        </authorList>
    </citation>
    <scope>NUCLEOTIDE SEQUENCE [LARGE SCALE GENOMIC DNA]</scope>
</reference>
<evidence type="ECO:0000313" key="3">
    <source>
        <dbReference type="Proteomes" id="UP000467841"/>
    </source>
</evidence>
<organism evidence="2 3">
    <name type="scientific">Microthlaspi erraticum</name>
    <dbReference type="NCBI Taxonomy" id="1685480"/>
    <lineage>
        <taxon>Eukaryota</taxon>
        <taxon>Viridiplantae</taxon>
        <taxon>Streptophyta</taxon>
        <taxon>Embryophyta</taxon>
        <taxon>Tracheophyta</taxon>
        <taxon>Spermatophyta</taxon>
        <taxon>Magnoliopsida</taxon>
        <taxon>eudicotyledons</taxon>
        <taxon>Gunneridae</taxon>
        <taxon>Pentapetalae</taxon>
        <taxon>rosids</taxon>
        <taxon>malvids</taxon>
        <taxon>Brassicales</taxon>
        <taxon>Brassicaceae</taxon>
        <taxon>Coluteocarpeae</taxon>
        <taxon>Microthlaspi</taxon>
    </lineage>
</organism>
<dbReference type="EMBL" id="CACVBM020001267">
    <property type="protein sequence ID" value="CAA7042347.1"/>
    <property type="molecule type" value="Genomic_DNA"/>
</dbReference>
<evidence type="ECO:0000313" key="2">
    <source>
        <dbReference type="EMBL" id="CAA7042347.1"/>
    </source>
</evidence>
<sequence>MSREPRGIYWSGDQYPWLVADRVPPPCFLSRSNEIAPRRLDSPTRSCRTAKVRACRRVFSHALSLFLSHVSQTIVGTVFFILFFFLRLEIDVFTQKCQCVITQG</sequence>
<evidence type="ECO:0000256" key="1">
    <source>
        <dbReference type="SAM" id="Phobius"/>
    </source>
</evidence>
<accession>A0A6D2JMP7</accession>
<comment type="caution">
    <text evidence="2">The sequence shown here is derived from an EMBL/GenBank/DDBJ whole genome shotgun (WGS) entry which is preliminary data.</text>
</comment>
<dbReference type="AlphaFoldDB" id="A0A6D2JMP7"/>
<keyword evidence="1" id="KW-0472">Membrane</keyword>
<feature type="transmembrane region" description="Helical" evidence="1">
    <location>
        <begin position="66"/>
        <end position="86"/>
    </location>
</feature>
<name>A0A6D2JMP7_9BRAS</name>
<dbReference type="Proteomes" id="UP000467841">
    <property type="component" value="Unassembled WGS sequence"/>
</dbReference>
<keyword evidence="3" id="KW-1185">Reference proteome</keyword>
<keyword evidence="1" id="KW-1133">Transmembrane helix</keyword>
<keyword evidence="1" id="KW-0812">Transmembrane</keyword>